<evidence type="ECO:0000256" key="1">
    <source>
        <dbReference type="SAM" id="SignalP"/>
    </source>
</evidence>
<feature type="domain" description="Bacterial repeat" evidence="3">
    <location>
        <begin position="472"/>
        <end position="525"/>
    </location>
</feature>
<keyword evidence="1" id="KW-0732">Signal</keyword>
<feature type="domain" description="Bacterial repeat" evidence="3">
    <location>
        <begin position="25"/>
        <end position="106"/>
    </location>
</feature>
<evidence type="ECO:0000259" key="3">
    <source>
        <dbReference type="Pfam" id="PF18998"/>
    </source>
</evidence>
<organism evidence="4 5">
    <name type="scientific">Porphyromonas miyakawae</name>
    <dbReference type="NCBI Taxonomy" id="3137470"/>
    <lineage>
        <taxon>Bacteria</taxon>
        <taxon>Pseudomonadati</taxon>
        <taxon>Bacteroidota</taxon>
        <taxon>Bacteroidia</taxon>
        <taxon>Bacteroidales</taxon>
        <taxon>Porphyromonadaceae</taxon>
        <taxon>Porphyromonas</taxon>
    </lineage>
</organism>
<sequence length="1238" mass="135241">MKRLLPILLCFLAFAAPRLYGQKTYPVTFSATEGGTLTAQALNPWVNFQSGDQLVAGTNLNFTASANKGYQLEYWEINGERSDLTDYAISLYNLQAPLNVVAHFKTAPTDGYKIHMSVIGEGEMTAHIGSSSYWGGTSVKDGEYVPAGSRVAFEVTPKSGKTIGYWTINGKKDNENYGKKEVVYTVIAETTMSVEIVDPVYNKVTFEATEGATIAASANWRSINSGDDILRGTEVTFDAEFNPDYKLDYWEVNGSRYNSNSIKYKVMEDTHVKLVARQKDKFPVNFSAEANGEVAAFFRVKDKNYNISFSEITTGEVIAEESQLVLLAKPNEGYHLVGWTLAGDTIGKGNVLSYKVTNGDNTIVAHFATGADTESVPVHFSAGEGGRLTGQASIFSPSYVQFPVKEGFPVKVDTRVTFTAIPDSLYLVKSWSVNDKNQDYYKGKKEFSHNFKTEDRVHVEFERFTPSIITYEASPAEGGSVEVRDFNYEEVKSGYPVPEGSKISVSARPNLDYTFDYWEINGRRSDHYTVSKISDYPVWDNLKFKAYFRKIVKLPVTFSANGDGSVEGKLGYWGDKINSNDIFEEGTTLYFTATANAEAKLNNWTINGVDTLTGKTQISYVVQKDKPNTIVANFTSTAAPKAVVTFTYDGKGELACTDKLDNSPVTSGHSIPIGKILKFVATPATGYSLSGWTINGKELYPNQTSIEYTVVEGTNDITAHFKQDVPTPNKVKVTYGAATEGGEVSALLYPASGIFSPIESGDEVDYDSNIFFETDIKPGYEVEKWVVNNEEATYAGKKNGLTIVVKENTDVQVYFKKIAPVAEYAVTFSADPAEGGKVKATGYIGGQYKIFKTGETVPDGSFIDFEAVANEGYEFEKFTINGADVTPDSANPNKLSQKISGETNIVAHFKSVIPKITITYTAGEHGKFEAVKVQKEGEDDVLINSGDKVEKGAHIVFSVAPDKGYMVDKWFVNGKEVHSKEANSYNATFNESSEVKVTFRKPKLTLATAEGGKIEAKVDGTEVPNPSDVALGAKVSIEAMPNDGYELTALTANDKDILAAKSFEMKGDTEVKAVFTKKALPTTYKVTLKYNDLGTISIKEQVDLNAVPEGTKLTVVAKGANDKCELKSLTANGEDILKDKTFTVTKDTEVVAVFVDHTGLDAVATQAFSIYPNPARESATVTGLAPESVVALYTLDGQLITRLTADRLGRLQINLSALSDGTYLVVTEGATQRLVVQH</sequence>
<feature type="chain" id="PRO_5045353536" description="Por secretion system C-terminal sorting domain-containing protein" evidence="1">
    <location>
        <begin position="16"/>
        <end position="1238"/>
    </location>
</feature>
<proteinExistence type="predicted"/>
<gene>
    <name evidence="4" type="ORF">Tsumi_16010</name>
</gene>
<evidence type="ECO:0000259" key="2">
    <source>
        <dbReference type="Pfam" id="PF18962"/>
    </source>
</evidence>
<dbReference type="NCBIfam" id="TIGR04183">
    <property type="entry name" value="Por_Secre_tail"/>
    <property type="match status" value="1"/>
</dbReference>
<feature type="domain" description="Bacterial repeat" evidence="3">
    <location>
        <begin position="667"/>
        <end position="723"/>
    </location>
</feature>
<accession>A0ABQ0E417</accession>
<feature type="domain" description="Bacterial repeat" evidence="3">
    <location>
        <begin position="918"/>
        <end position="1000"/>
    </location>
</feature>
<feature type="signal peptide" evidence="1">
    <location>
        <begin position="1"/>
        <end position="15"/>
    </location>
</feature>
<keyword evidence="5" id="KW-1185">Reference proteome</keyword>
<evidence type="ECO:0000313" key="4">
    <source>
        <dbReference type="EMBL" id="GAB1252495.1"/>
    </source>
</evidence>
<dbReference type="RefSeq" id="WP_411916231.1">
    <property type="nucleotide sequence ID" value="NZ_BAAFSF010000004.1"/>
</dbReference>
<feature type="domain" description="Secretion system C-terminal sorting" evidence="2">
    <location>
        <begin position="1170"/>
        <end position="1232"/>
    </location>
</feature>
<name>A0ABQ0E417_9PORP</name>
<dbReference type="Pfam" id="PF18962">
    <property type="entry name" value="Por_Secre_tail"/>
    <property type="match status" value="1"/>
</dbReference>
<comment type="caution">
    <text evidence="4">The sequence shown here is derived from an EMBL/GenBank/DDBJ whole genome shotgun (WGS) entry which is preliminary data.</text>
</comment>
<dbReference type="InterPro" id="IPR026444">
    <property type="entry name" value="Secre_tail"/>
</dbReference>
<feature type="domain" description="Bacterial repeat" evidence="3">
    <location>
        <begin position="312"/>
        <end position="369"/>
    </location>
</feature>
<feature type="domain" description="Bacterial repeat" evidence="3">
    <location>
        <begin position="838"/>
        <end position="911"/>
    </location>
</feature>
<dbReference type="EMBL" id="BAAFSF010000004">
    <property type="protein sequence ID" value="GAB1252495.1"/>
    <property type="molecule type" value="Genomic_DNA"/>
</dbReference>
<dbReference type="InterPro" id="IPR044060">
    <property type="entry name" value="Bacterial_rp_domain"/>
</dbReference>
<evidence type="ECO:0008006" key="6">
    <source>
        <dbReference type="Google" id="ProtNLM"/>
    </source>
</evidence>
<dbReference type="Pfam" id="PF18998">
    <property type="entry name" value="Flg_new_2"/>
    <property type="match status" value="8"/>
</dbReference>
<feature type="domain" description="Bacterial repeat" evidence="3">
    <location>
        <begin position="556"/>
        <end position="636"/>
    </location>
</feature>
<evidence type="ECO:0000313" key="5">
    <source>
        <dbReference type="Proteomes" id="UP001628220"/>
    </source>
</evidence>
<dbReference type="Proteomes" id="UP001628220">
    <property type="component" value="Unassembled WGS sequence"/>
</dbReference>
<reference evidence="4 5" key="1">
    <citation type="journal article" date="2025" name="Int. J. Syst. Evol. Microbiol.">
        <title>Desulfovibrio falkowii sp. nov., Porphyromonas miyakawae sp. nov., Mediterraneibacter flintii sp. nov. and Owariibacterium komagatae gen. nov., sp. nov., isolated from human faeces.</title>
        <authorList>
            <person name="Hamaguchi T."/>
            <person name="Ohara M."/>
            <person name="Hisatomi A."/>
            <person name="Sekiguchi K."/>
            <person name="Takeda J.I."/>
            <person name="Ueyama J."/>
            <person name="Ito M."/>
            <person name="Nishiwaki H."/>
            <person name="Ogi T."/>
            <person name="Hirayama M."/>
            <person name="Ohkuma M."/>
            <person name="Sakamoto M."/>
            <person name="Ohno K."/>
        </authorList>
    </citation>
    <scope>NUCLEOTIDE SEQUENCE [LARGE SCALE GENOMIC DNA]</scope>
    <source>
        <strain evidence="4 5">13CB11C</strain>
    </source>
</reference>
<protein>
    <recommendedName>
        <fullName evidence="6">Por secretion system C-terminal sorting domain-containing protein</fullName>
    </recommendedName>
</protein>
<feature type="domain" description="Bacterial repeat" evidence="3">
    <location>
        <begin position="1005"/>
        <end position="1078"/>
    </location>
</feature>